<dbReference type="GO" id="GO:0003964">
    <property type="term" value="F:RNA-directed DNA polymerase activity"/>
    <property type="evidence" value="ECO:0007669"/>
    <property type="project" value="UniProtKB-KW"/>
</dbReference>
<evidence type="ECO:0000256" key="3">
    <source>
        <dbReference type="ARBA" id="ARBA00022722"/>
    </source>
</evidence>
<organism evidence="8 9">
    <name type="scientific">Brachionus calyciflorus</name>
    <dbReference type="NCBI Taxonomy" id="104777"/>
    <lineage>
        <taxon>Eukaryota</taxon>
        <taxon>Metazoa</taxon>
        <taxon>Spiralia</taxon>
        <taxon>Gnathifera</taxon>
        <taxon>Rotifera</taxon>
        <taxon>Eurotatoria</taxon>
        <taxon>Monogononta</taxon>
        <taxon>Pseudotrocha</taxon>
        <taxon>Ploima</taxon>
        <taxon>Brachionidae</taxon>
        <taxon>Brachionus</taxon>
    </lineage>
</organism>
<dbReference type="InterPro" id="IPR043502">
    <property type="entry name" value="DNA/RNA_pol_sf"/>
</dbReference>
<dbReference type="FunFam" id="3.10.20.370:FF:000001">
    <property type="entry name" value="Retrovirus-related Pol polyprotein from transposon 17.6-like protein"/>
    <property type="match status" value="1"/>
</dbReference>
<dbReference type="CDD" id="cd09274">
    <property type="entry name" value="RNase_HI_RT_Ty3"/>
    <property type="match status" value="1"/>
</dbReference>
<accession>A0A814MI21</accession>
<proteinExistence type="predicted"/>
<dbReference type="PANTHER" id="PTHR37984">
    <property type="entry name" value="PROTEIN CBG26694"/>
    <property type="match status" value="1"/>
</dbReference>
<dbReference type="GO" id="GO:0004519">
    <property type="term" value="F:endonuclease activity"/>
    <property type="evidence" value="ECO:0007669"/>
    <property type="project" value="UniProtKB-KW"/>
</dbReference>
<evidence type="ECO:0000256" key="2">
    <source>
        <dbReference type="ARBA" id="ARBA00022695"/>
    </source>
</evidence>
<evidence type="ECO:0000256" key="5">
    <source>
        <dbReference type="ARBA" id="ARBA00022801"/>
    </source>
</evidence>
<dbReference type="InterPro" id="IPR043128">
    <property type="entry name" value="Rev_trsase/Diguanyl_cyclase"/>
</dbReference>
<dbReference type="InterPro" id="IPR041373">
    <property type="entry name" value="RT_RNaseH"/>
</dbReference>
<reference evidence="8" key="1">
    <citation type="submission" date="2021-02" db="EMBL/GenBank/DDBJ databases">
        <authorList>
            <person name="Nowell W R."/>
        </authorList>
    </citation>
    <scope>NUCLEOTIDE SEQUENCE</scope>
    <source>
        <strain evidence="8">Ploen Becks lab</strain>
    </source>
</reference>
<keyword evidence="4" id="KW-0255">Endonuclease</keyword>
<gene>
    <name evidence="8" type="ORF">OXX778_LOCUS20066</name>
</gene>
<dbReference type="Gene3D" id="3.30.70.270">
    <property type="match status" value="1"/>
</dbReference>
<name>A0A814MI21_9BILA</name>
<evidence type="ECO:0000256" key="4">
    <source>
        <dbReference type="ARBA" id="ARBA00022759"/>
    </source>
</evidence>
<evidence type="ECO:0000313" key="9">
    <source>
        <dbReference type="Proteomes" id="UP000663879"/>
    </source>
</evidence>
<keyword evidence="1" id="KW-0808">Transferase</keyword>
<dbReference type="GO" id="GO:0016787">
    <property type="term" value="F:hydrolase activity"/>
    <property type="evidence" value="ECO:0007669"/>
    <property type="project" value="UniProtKB-KW"/>
</dbReference>
<dbReference type="Pfam" id="PF17917">
    <property type="entry name" value="RT_RNaseH"/>
    <property type="match status" value="1"/>
</dbReference>
<feature type="non-terminal residue" evidence="8">
    <location>
        <position position="1"/>
    </location>
</feature>
<keyword evidence="9" id="KW-1185">Reference proteome</keyword>
<keyword evidence="6" id="KW-0695">RNA-directed DNA polymerase</keyword>
<feature type="domain" description="Reverse transcriptase RNase H-like" evidence="7">
    <location>
        <begin position="78"/>
        <end position="182"/>
    </location>
</feature>
<dbReference type="EMBL" id="CAJNOC010006449">
    <property type="protein sequence ID" value="CAF1078228.1"/>
    <property type="molecule type" value="Genomic_DNA"/>
</dbReference>
<dbReference type="AlphaFoldDB" id="A0A814MI21"/>
<evidence type="ECO:0000259" key="7">
    <source>
        <dbReference type="Pfam" id="PF17917"/>
    </source>
</evidence>
<protein>
    <recommendedName>
        <fullName evidence="7">Reverse transcriptase RNase H-like domain-containing protein</fullName>
    </recommendedName>
</protein>
<keyword evidence="5" id="KW-0378">Hydrolase</keyword>
<dbReference type="PANTHER" id="PTHR37984:SF9">
    <property type="entry name" value="INTEGRASE CATALYTIC DOMAIN-CONTAINING PROTEIN"/>
    <property type="match status" value="1"/>
</dbReference>
<comment type="caution">
    <text evidence="8">The sequence shown here is derived from an EMBL/GenBank/DDBJ whole genome shotgun (WGS) entry which is preliminary data.</text>
</comment>
<evidence type="ECO:0000256" key="6">
    <source>
        <dbReference type="ARBA" id="ARBA00022918"/>
    </source>
</evidence>
<dbReference type="Proteomes" id="UP000663879">
    <property type="component" value="Unassembled WGS sequence"/>
</dbReference>
<sequence length="247" mass="28559">SWLGVANQYRKYIQNYADIAKPLYDLIGLKDVPKQFRKKNGAVNGKRVPIEWNQTAETNFEILKQTLCSELVLLTLINFEKKMHITTDASENGYGAVLKQEKGDGIFRPIAFFSKNYTKAQKKDSTSEKELLALVVLIEYFHEYFYGKLFTVNTDHLPLTLLQTKKNVHPRLKRWLLRLSLYEFEINYKPGKENIVGDGLSRLPVEEEINRDLNDDYFDSLIAIIDEININDETFSSSSNNSSEEFS</sequence>
<dbReference type="OrthoDB" id="4369127at2759"/>
<keyword evidence="2" id="KW-0548">Nucleotidyltransferase</keyword>
<dbReference type="SUPFAM" id="SSF56672">
    <property type="entry name" value="DNA/RNA polymerases"/>
    <property type="match status" value="1"/>
</dbReference>
<dbReference type="InterPro" id="IPR050951">
    <property type="entry name" value="Retrovirus_Pol_polyprotein"/>
</dbReference>
<evidence type="ECO:0000256" key="1">
    <source>
        <dbReference type="ARBA" id="ARBA00022679"/>
    </source>
</evidence>
<evidence type="ECO:0000313" key="8">
    <source>
        <dbReference type="EMBL" id="CAF1078228.1"/>
    </source>
</evidence>
<keyword evidence="3" id="KW-0540">Nuclease</keyword>